<organism evidence="1 2">
    <name type="scientific">Actinomadura macrotermitis</name>
    <dbReference type="NCBI Taxonomy" id="2585200"/>
    <lineage>
        <taxon>Bacteria</taxon>
        <taxon>Bacillati</taxon>
        <taxon>Actinomycetota</taxon>
        <taxon>Actinomycetes</taxon>
        <taxon>Streptosporangiales</taxon>
        <taxon>Thermomonosporaceae</taxon>
        <taxon>Actinomadura</taxon>
    </lineage>
</organism>
<dbReference type="Proteomes" id="UP000487268">
    <property type="component" value="Unassembled WGS sequence"/>
</dbReference>
<protein>
    <recommendedName>
        <fullName evidence="3">Protein kinase</fullName>
    </recommendedName>
</protein>
<accession>A0A7K0BY67</accession>
<name>A0A7K0BY67_9ACTN</name>
<evidence type="ECO:0000313" key="1">
    <source>
        <dbReference type="EMBL" id="MQY06128.1"/>
    </source>
</evidence>
<dbReference type="RefSeq" id="WP_153534561.1">
    <property type="nucleotide sequence ID" value="NZ_WEGH01000002.1"/>
</dbReference>
<dbReference type="EMBL" id="WEGH01000002">
    <property type="protein sequence ID" value="MQY06128.1"/>
    <property type="molecule type" value="Genomic_DNA"/>
</dbReference>
<comment type="caution">
    <text evidence="1">The sequence shown here is derived from an EMBL/GenBank/DDBJ whole genome shotgun (WGS) entry which is preliminary data.</text>
</comment>
<sequence length="267" mass="29123">MDALPGPEFEALIRPHVGELLTAERTAHGHGSDVTALVEGTSGRFFVKGMKKRPGGRLDSLVREGAINPYITPISPKLLWTAEGPSWVVLGFEQVTGHTADFTPNSNDLRAVTETLNRIAALALPGVAQGWWETRWDRYLSEEDAALLRGNALLYTDIQPDNFLIGPDTTWAVDWAWPTRGAGFIDPACLVHQLIAAGHTPEAAEAWASRCTAWQSADPRVVDVFVIATLRLYAAAVSRRPNETWLGAMTDAARTWAHHRGGGIDVL</sequence>
<dbReference type="OrthoDB" id="2570531at2"/>
<keyword evidence="2" id="KW-1185">Reference proteome</keyword>
<dbReference type="AlphaFoldDB" id="A0A7K0BY67"/>
<evidence type="ECO:0008006" key="3">
    <source>
        <dbReference type="Google" id="ProtNLM"/>
    </source>
</evidence>
<dbReference type="SUPFAM" id="SSF56112">
    <property type="entry name" value="Protein kinase-like (PK-like)"/>
    <property type="match status" value="1"/>
</dbReference>
<evidence type="ECO:0000313" key="2">
    <source>
        <dbReference type="Proteomes" id="UP000487268"/>
    </source>
</evidence>
<gene>
    <name evidence="1" type="ORF">ACRB68_42090</name>
</gene>
<proteinExistence type="predicted"/>
<reference evidence="1 2" key="1">
    <citation type="submission" date="2019-10" db="EMBL/GenBank/DDBJ databases">
        <title>Actinomadura rubteroloni sp. nov. and Actinomadura macrotermitis sp. nov., isolated from the gut of fungus growing-termite Macrotermes natalensis.</title>
        <authorList>
            <person name="Benndorf R."/>
            <person name="Martin K."/>
            <person name="Kuefner M."/>
            <person name="De Beer W."/>
            <person name="Kaster A.-K."/>
            <person name="Vollmers J."/>
            <person name="Poulsen M."/>
            <person name="Beemelmanns C."/>
        </authorList>
    </citation>
    <scope>NUCLEOTIDE SEQUENCE [LARGE SCALE GENOMIC DNA]</scope>
    <source>
        <strain evidence="1 2">RB68</strain>
    </source>
</reference>
<dbReference type="InterPro" id="IPR011009">
    <property type="entry name" value="Kinase-like_dom_sf"/>
</dbReference>